<reference evidence="4" key="1">
    <citation type="submission" date="2023-03" db="EMBL/GenBank/DDBJ databases">
        <title>Chromosome-scale reference genome and RAD-based genetic map of yellow starthistle (Centaurea solstitialis) reveal putative structural variation and QTLs associated with invader traits.</title>
        <authorList>
            <person name="Reatini B."/>
            <person name="Cang F.A."/>
            <person name="Jiang Q."/>
            <person name="Mckibben M.T.W."/>
            <person name="Barker M.S."/>
            <person name="Rieseberg L.H."/>
            <person name="Dlugosch K.M."/>
        </authorList>
    </citation>
    <scope>NUCLEOTIDE SEQUENCE</scope>
    <source>
        <strain evidence="4">CAN-66</strain>
        <tissue evidence="4">Leaf</tissue>
    </source>
</reference>
<dbReference type="CDD" id="cd09272">
    <property type="entry name" value="RNase_HI_RT_Ty1"/>
    <property type="match status" value="1"/>
</dbReference>
<sequence>MEESKSRCKVCVTGGAGYIGSALVHSLLQKGYIVHATLRNLGDESKVGLLKGFPYAEERLHLFEADIYKTQEFEQPIQGCKIVFHVATPLQHTTGYKYNDTIEATINAVKKIADVCIKSGTVKRLIYTASVVAASPLKEDESGYKITMDESCWTPLHINVPYSNNYVEEYTEAKTKAEQEILKFGEEKASELEVITLGCGLVGGGGHLPYTTGSVMVLISQVINNPTQYHLLRYLEELLGKIPIVHIEDVCRAHIFCAETPLVNGRFLCSSSYISSVEMAKYYQENYPQFHLNQEFLEGPAREIKWGSTKLEDKGFSYKHDMKTILDDCIKCAKRSGNLLSIPTASRPDIMFAVCVCARYQVRPKESHLQAIKRIFKYLNGQPRLGLWYPNESPFDLAAYTGSDYGGANLDRKSTSGGCQFLGARLVSWQCKKQTTVSQSTIEAEYIAVSHCCSQVLWIQNQMLDYGLSFLQTPIYIDNNSAISIVNNQVKHSKTKHIEIRITTR</sequence>
<dbReference type="Pfam" id="PF01370">
    <property type="entry name" value="Epimerase"/>
    <property type="match status" value="1"/>
</dbReference>
<feature type="domain" description="NAD-dependent epimerase/dehydratase" evidence="3">
    <location>
        <begin position="10"/>
        <end position="260"/>
    </location>
</feature>
<dbReference type="InterPro" id="IPR036291">
    <property type="entry name" value="NAD(P)-bd_dom_sf"/>
</dbReference>
<gene>
    <name evidence="4" type="ORF">OSB04_032178</name>
</gene>
<dbReference type="InterPro" id="IPR050425">
    <property type="entry name" value="NAD(P)_dehydrat-like"/>
</dbReference>
<evidence type="ECO:0000256" key="1">
    <source>
        <dbReference type="ARBA" id="ARBA00022857"/>
    </source>
</evidence>
<evidence type="ECO:0000259" key="3">
    <source>
        <dbReference type="Pfam" id="PF01370"/>
    </source>
</evidence>
<dbReference type="AlphaFoldDB" id="A0AA38SB16"/>
<dbReference type="PANTHER" id="PTHR10366">
    <property type="entry name" value="NAD DEPENDENT EPIMERASE/DEHYDRATASE"/>
    <property type="match status" value="1"/>
</dbReference>
<comment type="caution">
    <text evidence="4">The sequence shown here is derived from an EMBL/GenBank/DDBJ whole genome shotgun (WGS) entry which is preliminary data.</text>
</comment>
<evidence type="ECO:0000313" key="4">
    <source>
        <dbReference type="EMBL" id="KAJ9539445.1"/>
    </source>
</evidence>
<name>A0AA38SB16_9ASTR</name>
<dbReference type="PANTHER" id="PTHR10366:SF696">
    <property type="entry name" value="OS07G0601900 PROTEIN"/>
    <property type="match status" value="1"/>
</dbReference>
<dbReference type="FunFam" id="3.40.50.720:FF:000645">
    <property type="entry name" value="Anthocyanidin reductase ((2S)-flavan-3-ol-forming)"/>
    <property type="match status" value="1"/>
</dbReference>
<evidence type="ECO:0000256" key="2">
    <source>
        <dbReference type="ARBA" id="ARBA00023002"/>
    </source>
</evidence>
<dbReference type="GO" id="GO:0016616">
    <property type="term" value="F:oxidoreductase activity, acting on the CH-OH group of donors, NAD or NADP as acceptor"/>
    <property type="evidence" value="ECO:0007669"/>
    <property type="project" value="TreeGrafter"/>
</dbReference>
<protein>
    <recommendedName>
        <fullName evidence="3">NAD-dependent epimerase/dehydratase domain-containing protein</fullName>
    </recommendedName>
</protein>
<keyword evidence="1" id="KW-0521">NADP</keyword>
<evidence type="ECO:0000313" key="5">
    <source>
        <dbReference type="Proteomes" id="UP001172457"/>
    </source>
</evidence>
<organism evidence="4 5">
    <name type="scientific">Centaurea solstitialis</name>
    <name type="common">yellow star-thistle</name>
    <dbReference type="NCBI Taxonomy" id="347529"/>
    <lineage>
        <taxon>Eukaryota</taxon>
        <taxon>Viridiplantae</taxon>
        <taxon>Streptophyta</taxon>
        <taxon>Embryophyta</taxon>
        <taxon>Tracheophyta</taxon>
        <taxon>Spermatophyta</taxon>
        <taxon>Magnoliopsida</taxon>
        <taxon>eudicotyledons</taxon>
        <taxon>Gunneridae</taxon>
        <taxon>Pentapetalae</taxon>
        <taxon>asterids</taxon>
        <taxon>campanulids</taxon>
        <taxon>Asterales</taxon>
        <taxon>Asteraceae</taxon>
        <taxon>Carduoideae</taxon>
        <taxon>Cardueae</taxon>
        <taxon>Centaureinae</taxon>
        <taxon>Centaurea</taxon>
    </lineage>
</organism>
<dbReference type="EMBL" id="JARYMX010000008">
    <property type="protein sequence ID" value="KAJ9539445.1"/>
    <property type="molecule type" value="Genomic_DNA"/>
</dbReference>
<keyword evidence="5" id="KW-1185">Reference proteome</keyword>
<dbReference type="InterPro" id="IPR001509">
    <property type="entry name" value="Epimerase_deHydtase"/>
</dbReference>
<dbReference type="SUPFAM" id="SSF51735">
    <property type="entry name" value="NAD(P)-binding Rossmann-fold domains"/>
    <property type="match status" value="1"/>
</dbReference>
<dbReference type="Gene3D" id="3.40.50.720">
    <property type="entry name" value="NAD(P)-binding Rossmann-like Domain"/>
    <property type="match status" value="1"/>
</dbReference>
<keyword evidence="2" id="KW-0560">Oxidoreductase</keyword>
<proteinExistence type="predicted"/>
<dbReference type="Proteomes" id="UP001172457">
    <property type="component" value="Chromosome 8"/>
</dbReference>
<accession>A0AA38SB16</accession>